<accession>A0ABS0A4E1</accession>
<comment type="caution">
    <text evidence="2">The sequence shown here is derived from an EMBL/GenBank/DDBJ whole genome shotgun (WGS) entry which is preliminary data.</text>
</comment>
<gene>
    <name evidence="2" type="ORF">FNJ87_07790</name>
</gene>
<proteinExistence type="predicted"/>
<dbReference type="InterPro" id="IPR011250">
    <property type="entry name" value="OMP/PagP_B-barrel"/>
</dbReference>
<dbReference type="InterPro" id="IPR025665">
    <property type="entry name" value="Beta-barrel_OMP_2"/>
</dbReference>
<organism evidence="2 3">
    <name type="scientific">Nonlabens mediterrranea</name>
    <dbReference type="NCBI Taxonomy" id="1419947"/>
    <lineage>
        <taxon>Bacteria</taxon>
        <taxon>Pseudomonadati</taxon>
        <taxon>Bacteroidota</taxon>
        <taxon>Flavobacteriia</taxon>
        <taxon>Flavobacteriales</taxon>
        <taxon>Flavobacteriaceae</taxon>
        <taxon>Nonlabens</taxon>
    </lineage>
</organism>
<dbReference type="EMBL" id="JADKYU010000403">
    <property type="protein sequence ID" value="MBF4984228.1"/>
    <property type="molecule type" value="Genomic_DNA"/>
</dbReference>
<dbReference type="Proteomes" id="UP001194729">
    <property type="component" value="Unassembled WGS sequence"/>
</dbReference>
<dbReference type="Pfam" id="PF13568">
    <property type="entry name" value="OMP_b-brl_2"/>
    <property type="match status" value="1"/>
</dbReference>
<keyword evidence="3" id="KW-1185">Reference proteome</keyword>
<dbReference type="SUPFAM" id="SSF56925">
    <property type="entry name" value="OMPA-like"/>
    <property type="match status" value="1"/>
</dbReference>
<sequence>MGALQAQDNFGIKGGVNFADLGGDDNDVETLTAFHIGGFAQFEISDTFMIQPELLYSSQGAQSEEDSELKFRLNYINVPIMAKLLVADGLSAEIGPQFGFAVSKKLTYDGDSEDLEDFFKSFDYGVGLGASYEFSDGLMLSLRYNLGLANIAGDEFDDIRISNNVGQISIGYTFN</sequence>
<reference evidence="2 3" key="1">
    <citation type="submission" date="2020-11" db="EMBL/GenBank/DDBJ databases">
        <title>P. mediterranea TC4 genome.</title>
        <authorList>
            <person name="Molmeret M."/>
        </authorList>
    </citation>
    <scope>NUCLEOTIDE SEQUENCE [LARGE SCALE GENOMIC DNA]</scope>
    <source>
        <strain evidence="2 3">TC4</strain>
    </source>
</reference>
<protein>
    <submittedName>
        <fullName evidence="2">PorT family protein</fullName>
    </submittedName>
</protein>
<evidence type="ECO:0000259" key="1">
    <source>
        <dbReference type="Pfam" id="PF13568"/>
    </source>
</evidence>
<name>A0ABS0A4E1_9FLAO</name>
<evidence type="ECO:0000313" key="3">
    <source>
        <dbReference type="Proteomes" id="UP001194729"/>
    </source>
</evidence>
<evidence type="ECO:0000313" key="2">
    <source>
        <dbReference type="EMBL" id="MBF4984228.1"/>
    </source>
</evidence>
<feature type="domain" description="Outer membrane protein beta-barrel" evidence="1">
    <location>
        <begin position="5"/>
        <end position="151"/>
    </location>
</feature>